<gene>
    <name evidence="1" type="ORF">SAMN06265348_112130</name>
</gene>
<accession>A0A521FHF2</accession>
<name>A0A521FHF2_9SPHI</name>
<organism evidence="1 2">
    <name type="scientific">Pedobacter westerhofensis</name>
    <dbReference type="NCBI Taxonomy" id="425512"/>
    <lineage>
        <taxon>Bacteria</taxon>
        <taxon>Pseudomonadati</taxon>
        <taxon>Bacteroidota</taxon>
        <taxon>Sphingobacteriia</taxon>
        <taxon>Sphingobacteriales</taxon>
        <taxon>Sphingobacteriaceae</taxon>
        <taxon>Pedobacter</taxon>
    </lineage>
</organism>
<dbReference type="AlphaFoldDB" id="A0A521FHF2"/>
<dbReference type="EMBL" id="FXTN01000012">
    <property type="protein sequence ID" value="SMO95469.1"/>
    <property type="molecule type" value="Genomic_DNA"/>
</dbReference>
<keyword evidence="2" id="KW-1185">Reference proteome</keyword>
<proteinExistence type="predicted"/>
<evidence type="ECO:0000313" key="2">
    <source>
        <dbReference type="Proteomes" id="UP000320300"/>
    </source>
</evidence>
<protein>
    <submittedName>
        <fullName evidence="1">Uncharacterized protein</fullName>
    </submittedName>
</protein>
<reference evidence="1 2" key="1">
    <citation type="submission" date="2017-05" db="EMBL/GenBank/DDBJ databases">
        <authorList>
            <person name="Varghese N."/>
            <person name="Submissions S."/>
        </authorList>
    </citation>
    <scope>NUCLEOTIDE SEQUENCE [LARGE SCALE GENOMIC DNA]</scope>
    <source>
        <strain evidence="1 2">DSM 19036</strain>
    </source>
</reference>
<dbReference type="Proteomes" id="UP000320300">
    <property type="component" value="Unassembled WGS sequence"/>
</dbReference>
<evidence type="ECO:0000313" key="1">
    <source>
        <dbReference type="EMBL" id="SMO95469.1"/>
    </source>
</evidence>
<sequence length="96" mass="11140">MPGFCDSFAMKKHSIKTMQYIYEDHYKGKPRKLLVLLLNEGQEYRVFWDADFLGSIKPVRDEDGLLIWRTEYNILKPIAGKIGAYISGSQTIPKQK</sequence>